<feature type="transmembrane region" description="Helical" evidence="6">
    <location>
        <begin position="66"/>
        <end position="86"/>
    </location>
</feature>
<evidence type="ECO:0000256" key="2">
    <source>
        <dbReference type="ARBA" id="ARBA00022692"/>
    </source>
</evidence>
<evidence type="ECO:0000313" key="8">
    <source>
        <dbReference type="Proteomes" id="UP001164746"/>
    </source>
</evidence>
<keyword evidence="4 6" id="KW-0472">Membrane</keyword>
<feature type="region of interest" description="Disordered" evidence="5">
    <location>
        <begin position="32"/>
        <end position="55"/>
    </location>
</feature>
<dbReference type="EMBL" id="CP111016">
    <property type="protein sequence ID" value="WAR04289.1"/>
    <property type="molecule type" value="Genomic_DNA"/>
</dbReference>
<evidence type="ECO:0000313" key="7">
    <source>
        <dbReference type="EMBL" id="WAR04289.1"/>
    </source>
</evidence>
<proteinExistence type="predicted"/>
<keyword evidence="3 6" id="KW-1133">Transmembrane helix</keyword>
<name>A0ABY7E526_MYAAR</name>
<evidence type="ECO:0000256" key="1">
    <source>
        <dbReference type="ARBA" id="ARBA00004141"/>
    </source>
</evidence>
<dbReference type="PANTHER" id="PTHR21389:SF0">
    <property type="entry name" value="ETOPOSIDE-INDUCED PROTEIN 2.4 HOMOLOG"/>
    <property type="match status" value="1"/>
</dbReference>
<feature type="transmembrane region" description="Helical" evidence="6">
    <location>
        <begin position="131"/>
        <end position="153"/>
    </location>
</feature>
<sequence>MAESFQDICWEIARGFRDAVLGAGKIFKIDEAKSDKKDDPPEHHTVLAQRRAQRQKHTQREEKAQAALWILPLFVLSKIVNCFWFADIADAAYRKSRGRPQLPNVSIFIADMLFSLLIQTFFLLQGTAASFLPLPTVAQIISVLHMSLLYSLYSFEYKWINMAVFLCVSSLQW</sequence>
<organism evidence="7 8">
    <name type="scientific">Mya arenaria</name>
    <name type="common">Soft-shell clam</name>
    <dbReference type="NCBI Taxonomy" id="6604"/>
    <lineage>
        <taxon>Eukaryota</taxon>
        <taxon>Metazoa</taxon>
        <taxon>Spiralia</taxon>
        <taxon>Lophotrochozoa</taxon>
        <taxon>Mollusca</taxon>
        <taxon>Bivalvia</taxon>
        <taxon>Autobranchia</taxon>
        <taxon>Heteroconchia</taxon>
        <taxon>Euheterodonta</taxon>
        <taxon>Imparidentia</taxon>
        <taxon>Neoheterodontei</taxon>
        <taxon>Myida</taxon>
        <taxon>Myoidea</taxon>
        <taxon>Myidae</taxon>
        <taxon>Mya</taxon>
    </lineage>
</organism>
<keyword evidence="8" id="KW-1185">Reference proteome</keyword>
<gene>
    <name evidence="7" type="ORF">MAR_019658</name>
</gene>
<accession>A0ABY7E526</accession>
<evidence type="ECO:0000256" key="6">
    <source>
        <dbReference type="SAM" id="Phobius"/>
    </source>
</evidence>
<evidence type="ECO:0000256" key="3">
    <source>
        <dbReference type="ARBA" id="ARBA00022989"/>
    </source>
</evidence>
<evidence type="ECO:0000256" key="4">
    <source>
        <dbReference type="ARBA" id="ARBA00023136"/>
    </source>
</evidence>
<dbReference type="Proteomes" id="UP001164746">
    <property type="component" value="Chromosome 5"/>
</dbReference>
<feature type="compositionally biased region" description="Basic and acidic residues" evidence="5">
    <location>
        <begin position="32"/>
        <end position="45"/>
    </location>
</feature>
<evidence type="ECO:0000256" key="5">
    <source>
        <dbReference type="SAM" id="MobiDB-lite"/>
    </source>
</evidence>
<protein>
    <submittedName>
        <fullName evidence="7">EI24-like protein</fullName>
    </submittedName>
</protein>
<reference evidence="7" key="1">
    <citation type="submission" date="2022-11" db="EMBL/GenBank/DDBJ databases">
        <title>Centuries of genome instability and evolution in soft-shell clam transmissible cancer (bioRxiv).</title>
        <authorList>
            <person name="Hart S.F.M."/>
            <person name="Yonemitsu M.A."/>
            <person name="Giersch R.M."/>
            <person name="Beal B.F."/>
            <person name="Arriagada G."/>
            <person name="Davis B.W."/>
            <person name="Ostrander E.A."/>
            <person name="Goff S.P."/>
            <person name="Metzger M.J."/>
        </authorList>
    </citation>
    <scope>NUCLEOTIDE SEQUENCE</scope>
    <source>
        <strain evidence="7">MELC-2E11</strain>
        <tissue evidence="7">Siphon/mantle</tissue>
    </source>
</reference>
<feature type="transmembrane region" description="Helical" evidence="6">
    <location>
        <begin position="106"/>
        <end position="124"/>
    </location>
</feature>
<dbReference type="PANTHER" id="PTHR21389">
    <property type="entry name" value="P53 INDUCED PROTEIN"/>
    <property type="match status" value="1"/>
</dbReference>
<comment type="subcellular location">
    <subcellularLocation>
        <location evidence="1">Membrane</location>
        <topology evidence="1">Multi-pass membrane protein</topology>
    </subcellularLocation>
</comment>
<keyword evidence="2 6" id="KW-0812">Transmembrane</keyword>